<accession>A0A370GHU0</accession>
<dbReference type="SUPFAM" id="SSF82171">
    <property type="entry name" value="DPP6 N-terminal domain-like"/>
    <property type="match status" value="1"/>
</dbReference>
<dbReference type="PANTHER" id="PTHR36842">
    <property type="entry name" value="PROTEIN TOLB HOMOLOG"/>
    <property type="match status" value="1"/>
</dbReference>
<keyword evidence="3" id="KW-1185">Reference proteome</keyword>
<evidence type="ECO:0000256" key="1">
    <source>
        <dbReference type="SAM" id="Phobius"/>
    </source>
</evidence>
<keyword evidence="1" id="KW-1133">Transmembrane helix</keyword>
<evidence type="ECO:0000313" key="2">
    <source>
        <dbReference type="EMBL" id="RDI41944.1"/>
    </source>
</evidence>
<keyword evidence="1" id="KW-0472">Membrane</keyword>
<dbReference type="RefSeq" id="WP_114745828.1">
    <property type="nucleotide sequence ID" value="NZ_QQAY01000006.1"/>
</dbReference>
<organism evidence="2 3">
    <name type="scientific">Falsibacillus pallidus</name>
    <dbReference type="NCBI Taxonomy" id="493781"/>
    <lineage>
        <taxon>Bacteria</taxon>
        <taxon>Bacillati</taxon>
        <taxon>Bacillota</taxon>
        <taxon>Bacilli</taxon>
        <taxon>Bacillales</taxon>
        <taxon>Bacillaceae</taxon>
        <taxon>Falsibacillus</taxon>
    </lineage>
</organism>
<sequence>MYKSPWFILVSICILILGGAGVITKIYSKGESTEKSYTLIEKSFAVSNSNDVAYIPMGQTKKKILVYDIKDNTKRSEIPYKGDIADMVFSKDGNTLYFAANDVISNDKLSSSLYKTNLSSGDTTKITEVPAIVMKIQVDAAEKQILYMRANHYIDLKGITGEVRSSFEAYLLNLSTHAEQQITHFKDKEITGLSYNSGETGALISVDHSILEIPFNNIEKLNEVFKGDNVIFDLAAIPNTPEIIYTLPGKAGQGVYKYELYKVNTLTNTSVKLTNSNHAVSNPILNARNELYYVVDNHFGEGNPEYQLYHQKLKTKMKPQKIELPSININ</sequence>
<protein>
    <recommendedName>
        <fullName evidence="4">TolB protein</fullName>
    </recommendedName>
</protein>
<comment type="caution">
    <text evidence="2">The sequence shown here is derived from an EMBL/GenBank/DDBJ whole genome shotgun (WGS) entry which is preliminary data.</text>
</comment>
<evidence type="ECO:0008006" key="4">
    <source>
        <dbReference type="Google" id="ProtNLM"/>
    </source>
</evidence>
<dbReference type="OrthoDB" id="2386786at2"/>
<dbReference type="InterPro" id="IPR011042">
    <property type="entry name" value="6-blade_b-propeller_TolB-like"/>
</dbReference>
<evidence type="ECO:0000313" key="3">
    <source>
        <dbReference type="Proteomes" id="UP000255326"/>
    </source>
</evidence>
<proteinExistence type="predicted"/>
<dbReference type="AlphaFoldDB" id="A0A370GHU0"/>
<dbReference type="EMBL" id="QQAY01000006">
    <property type="protein sequence ID" value="RDI41944.1"/>
    <property type="molecule type" value="Genomic_DNA"/>
</dbReference>
<feature type="transmembrane region" description="Helical" evidence="1">
    <location>
        <begin position="6"/>
        <end position="27"/>
    </location>
</feature>
<dbReference type="Proteomes" id="UP000255326">
    <property type="component" value="Unassembled WGS sequence"/>
</dbReference>
<gene>
    <name evidence="2" type="ORF">DFR59_106103</name>
</gene>
<reference evidence="2 3" key="1">
    <citation type="submission" date="2018-07" db="EMBL/GenBank/DDBJ databases">
        <title>Genomic Encyclopedia of Type Strains, Phase IV (KMG-IV): sequencing the most valuable type-strain genomes for metagenomic binning, comparative biology and taxonomic classification.</title>
        <authorList>
            <person name="Goeker M."/>
        </authorList>
    </citation>
    <scope>NUCLEOTIDE SEQUENCE [LARGE SCALE GENOMIC DNA]</scope>
    <source>
        <strain evidence="2 3">DSM 25281</strain>
    </source>
</reference>
<dbReference type="Gene3D" id="2.120.10.30">
    <property type="entry name" value="TolB, C-terminal domain"/>
    <property type="match status" value="1"/>
</dbReference>
<name>A0A370GHU0_9BACI</name>
<keyword evidence="1" id="KW-0812">Transmembrane</keyword>